<reference evidence="1 2" key="1">
    <citation type="submission" date="2018-06" db="EMBL/GenBank/DDBJ databases">
        <authorList>
            <person name="Zhirakovskaya E."/>
        </authorList>
    </citation>
    <scope>NUCLEOTIDE SEQUENCE [LARGE SCALE GENOMIC DNA]</scope>
    <source>
        <strain evidence="1 2">LY3</strain>
    </source>
</reference>
<sequence>MNNLKRFSIILDNRYFRQQQPGVVTHGVVGHSRLVLSPYGHTDQDGHVCTFGIRVKPGSPPSARNQSPLDTSQFMVDASFLMDKRLVDEAAWTQNRAITPQEVSDYGDLRQPVPANDSGRWMCGICDKPTMPERASWTDV</sequence>
<gene>
    <name evidence="1" type="ORF">DOZ80_21835</name>
</gene>
<dbReference type="RefSeq" id="WP_111286493.1">
    <property type="nucleotide sequence ID" value="NZ_QLIN01000010.1"/>
</dbReference>
<protein>
    <submittedName>
        <fullName evidence="1">Uncharacterized protein</fullName>
    </submittedName>
</protein>
<evidence type="ECO:0000313" key="2">
    <source>
        <dbReference type="Proteomes" id="UP000249493"/>
    </source>
</evidence>
<dbReference type="AlphaFoldDB" id="A0A327MWN7"/>
<proteinExistence type="predicted"/>
<comment type="caution">
    <text evidence="1">The sequence shown here is derived from an EMBL/GenBank/DDBJ whole genome shotgun (WGS) entry which is preliminary data.</text>
</comment>
<dbReference type="EMBL" id="QLIN01000010">
    <property type="protein sequence ID" value="RAI66546.1"/>
    <property type="molecule type" value="Genomic_DNA"/>
</dbReference>
<evidence type="ECO:0000313" key="1">
    <source>
        <dbReference type="EMBL" id="RAI66546.1"/>
    </source>
</evidence>
<name>A0A327MWN7_PSEFL</name>
<accession>A0A327MWN7</accession>
<organism evidence="1 2">
    <name type="scientific">Pseudomonas fluorescens</name>
    <dbReference type="NCBI Taxonomy" id="294"/>
    <lineage>
        <taxon>Bacteria</taxon>
        <taxon>Pseudomonadati</taxon>
        <taxon>Pseudomonadota</taxon>
        <taxon>Gammaproteobacteria</taxon>
        <taxon>Pseudomonadales</taxon>
        <taxon>Pseudomonadaceae</taxon>
        <taxon>Pseudomonas</taxon>
    </lineage>
</organism>
<dbReference type="Proteomes" id="UP000249493">
    <property type="component" value="Unassembled WGS sequence"/>
</dbReference>